<dbReference type="PANTHER" id="PTHR33175:SF3">
    <property type="entry name" value="DNA-BINDING PROTEIN HU-BETA"/>
    <property type="match status" value="1"/>
</dbReference>
<dbReference type="GO" id="GO:0006270">
    <property type="term" value="P:DNA replication initiation"/>
    <property type="evidence" value="ECO:0007669"/>
    <property type="project" value="UniProtKB-ARBA"/>
</dbReference>
<organism evidence="5 6">
    <name type="scientific">Candidatus Acutalibacter pullistercoris</name>
    <dbReference type="NCBI Taxonomy" id="2838418"/>
    <lineage>
        <taxon>Bacteria</taxon>
        <taxon>Bacillati</taxon>
        <taxon>Bacillota</taxon>
        <taxon>Clostridia</taxon>
        <taxon>Eubacteriales</taxon>
        <taxon>Acutalibacteraceae</taxon>
        <taxon>Acutalibacter</taxon>
    </lineage>
</organism>
<gene>
    <name evidence="5" type="ORF">H9838_08220</name>
</gene>
<evidence type="ECO:0000256" key="1">
    <source>
        <dbReference type="ARBA" id="ARBA00010529"/>
    </source>
</evidence>
<dbReference type="InterPro" id="IPR010992">
    <property type="entry name" value="IHF-like_DNA-bd_dom_sf"/>
</dbReference>
<sequence length="92" mass="9796">MNKSELIAEVALKAELTKKDADAAVNAVIDSITESLKKGDKVQLVGFGTFEVRARGARTGRDPRTNKEIEIPASKAPAFKAGKALKDTVNGK</sequence>
<dbReference type="PANTHER" id="PTHR33175">
    <property type="entry name" value="DNA-BINDING PROTEIN HU"/>
    <property type="match status" value="1"/>
</dbReference>
<evidence type="ECO:0000313" key="5">
    <source>
        <dbReference type="EMBL" id="HIY27138.1"/>
    </source>
</evidence>
<dbReference type="GO" id="GO:0005829">
    <property type="term" value="C:cytosol"/>
    <property type="evidence" value="ECO:0007669"/>
    <property type="project" value="TreeGrafter"/>
</dbReference>
<dbReference type="CDD" id="cd13831">
    <property type="entry name" value="HU"/>
    <property type="match status" value="1"/>
</dbReference>
<dbReference type="GO" id="GO:0042802">
    <property type="term" value="F:identical protein binding"/>
    <property type="evidence" value="ECO:0007669"/>
    <property type="project" value="UniProtKB-ARBA"/>
</dbReference>
<dbReference type="Gene3D" id="4.10.520.10">
    <property type="entry name" value="IHF-like DNA-binding proteins"/>
    <property type="match status" value="1"/>
</dbReference>
<dbReference type="GO" id="GO:0030527">
    <property type="term" value="F:structural constituent of chromatin"/>
    <property type="evidence" value="ECO:0007669"/>
    <property type="project" value="InterPro"/>
</dbReference>
<proteinExistence type="inferred from homology"/>
<evidence type="ECO:0000256" key="4">
    <source>
        <dbReference type="RuleBase" id="RU003939"/>
    </source>
</evidence>
<name>A0A9D1YH45_9FIRM</name>
<dbReference type="SUPFAM" id="SSF47729">
    <property type="entry name" value="IHF-like DNA-binding proteins"/>
    <property type="match status" value="1"/>
</dbReference>
<accession>A0A9D1YH45</accession>
<dbReference type="GO" id="GO:1990103">
    <property type="term" value="C:DnaA-HU complex"/>
    <property type="evidence" value="ECO:0007669"/>
    <property type="project" value="UniProtKB-ARBA"/>
</dbReference>
<dbReference type="GO" id="GO:0003677">
    <property type="term" value="F:DNA binding"/>
    <property type="evidence" value="ECO:0007669"/>
    <property type="project" value="UniProtKB-KW"/>
</dbReference>
<dbReference type="InterPro" id="IPR000119">
    <property type="entry name" value="Hist_DNA-bd"/>
</dbReference>
<keyword evidence="3 5" id="KW-0238">DNA-binding</keyword>
<dbReference type="SMART" id="SM00411">
    <property type="entry name" value="BHL"/>
    <property type="match status" value="1"/>
</dbReference>
<dbReference type="Pfam" id="PF00216">
    <property type="entry name" value="Bac_DNA_binding"/>
    <property type="match status" value="1"/>
</dbReference>
<keyword evidence="2" id="KW-0226">DNA condensation</keyword>
<dbReference type="GO" id="GO:0030261">
    <property type="term" value="P:chromosome condensation"/>
    <property type="evidence" value="ECO:0007669"/>
    <property type="project" value="UniProtKB-KW"/>
</dbReference>
<comment type="similarity">
    <text evidence="1 4">Belongs to the bacterial histone-like protein family.</text>
</comment>
<dbReference type="AlphaFoldDB" id="A0A9D1YH45"/>
<reference evidence="5" key="2">
    <citation type="submission" date="2021-04" db="EMBL/GenBank/DDBJ databases">
        <authorList>
            <person name="Gilroy R."/>
        </authorList>
    </citation>
    <scope>NUCLEOTIDE SEQUENCE</scope>
    <source>
        <strain evidence="5">1282</strain>
    </source>
</reference>
<comment type="caution">
    <text evidence="5">The sequence shown here is derived from an EMBL/GenBank/DDBJ whole genome shotgun (WGS) entry which is preliminary data.</text>
</comment>
<dbReference type="Proteomes" id="UP000823915">
    <property type="component" value="Unassembled WGS sequence"/>
</dbReference>
<protein>
    <submittedName>
        <fullName evidence="5">HU family DNA-binding protein</fullName>
    </submittedName>
</protein>
<dbReference type="GO" id="GO:0010467">
    <property type="term" value="P:gene expression"/>
    <property type="evidence" value="ECO:0007669"/>
    <property type="project" value="UniProtKB-ARBA"/>
</dbReference>
<dbReference type="EMBL" id="DXDU01000130">
    <property type="protein sequence ID" value="HIY27138.1"/>
    <property type="molecule type" value="Genomic_DNA"/>
</dbReference>
<reference evidence="5" key="1">
    <citation type="journal article" date="2021" name="PeerJ">
        <title>Extensive microbial diversity within the chicken gut microbiome revealed by metagenomics and culture.</title>
        <authorList>
            <person name="Gilroy R."/>
            <person name="Ravi A."/>
            <person name="Getino M."/>
            <person name="Pursley I."/>
            <person name="Horton D.L."/>
            <person name="Alikhan N.F."/>
            <person name="Baker D."/>
            <person name="Gharbi K."/>
            <person name="Hall N."/>
            <person name="Watson M."/>
            <person name="Adriaenssens E.M."/>
            <person name="Foster-Nyarko E."/>
            <person name="Jarju S."/>
            <person name="Secka A."/>
            <person name="Antonio M."/>
            <person name="Oren A."/>
            <person name="Chaudhuri R.R."/>
            <person name="La Ragione R."/>
            <person name="Hildebrand F."/>
            <person name="Pallen M.J."/>
        </authorList>
    </citation>
    <scope>NUCLEOTIDE SEQUENCE</scope>
    <source>
        <strain evidence="5">1282</strain>
    </source>
</reference>
<evidence type="ECO:0000313" key="6">
    <source>
        <dbReference type="Proteomes" id="UP000823915"/>
    </source>
</evidence>
<dbReference type="GO" id="GO:1990178">
    <property type="term" value="C:HU-DNA complex"/>
    <property type="evidence" value="ECO:0007669"/>
    <property type="project" value="UniProtKB-ARBA"/>
</dbReference>
<dbReference type="FunFam" id="4.10.520.10:FF:000001">
    <property type="entry name" value="DNA-binding protein HU"/>
    <property type="match status" value="1"/>
</dbReference>
<evidence type="ECO:0000256" key="2">
    <source>
        <dbReference type="ARBA" id="ARBA00023067"/>
    </source>
</evidence>
<evidence type="ECO:0000256" key="3">
    <source>
        <dbReference type="ARBA" id="ARBA00023125"/>
    </source>
</evidence>
<dbReference type="PRINTS" id="PR01727">
    <property type="entry name" value="DNABINDINGHU"/>
</dbReference>